<comment type="subcellular location">
    <subcellularLocation>
        <location evidence="1">Cytoplasm</location>
    </subcellularLocation>
</comment>
<organism evidence="9 10">
    <name type="scientific">Strigamia maritima</name>
    <name type="common">European centipede</name>
    <name type="synonym">Geophilus maritimus</name>
    <dbReference type="NCBI Taxonomy" id="126957"/>
    <lineage>
        <taxon>Eukaryota</taxon>
        <taxon>Metazoa</taxon>
        <taxon>Ecdysozoa</taxon>
        <taxon>Arthropoda</taxon>
        <taxon>Myriapoda</taxon>
        <taxon>Chilopoda</taxon>
        <taxon>Pleurostigmophora</taxon>
        <taxon>Geophilomorpha</taxon>
        <taxon>Linotaeniidae</taxon>
        <taxon>Strigamia</taxon>
    </lineage>
</organism>
<evidence type="ECO:0000313" key="10">
    <source>
        <dbReference type="Proteomes" id="UP000014500"/>
    </source>
</evidence>
<name>T1J4B8_STRMM</name>
<dbReference type="GO" id="GO:0005525">
    <property type="term" value="F:GTP binding"/>
    <property type="evidence" value="ECO:0007669"/>
    <property type="project" value="UniProtKB-KW"/>
</dbReference>
<dbReference type="InterPro" id="IPR027417">
    <property type="entry name" value="P-loop_NTPase"/>
</dbReference>
<protein>
    <recommendedName>
        <fullName evidence="6">Large subunit GTPase 1 homolog</fullName>
    </recommendedName>
</protein>
<dbReference type="GO" id="GO:0000054">
    <property type="term" value="P:ribosomal subunit export from nucleus"/>
    <property type="evidence" value="ECO:0007669"/>
    <property type="project" value="TreeGrafter"/>
</dbReference>
<dbReference type="PANTHER" id="PTHR45709">
    <property type="entry name" value="LARGE SUBUNIT GTPASE 1 HOMOLOG-RELATED"/>
    <property type="match status" value="1"/>
</dbReference>
<dbReference type="GO" id="GO:0005829">
    <property type="term" value="C:cytosol"/>
    <property type="evidence" value="ECO:0007669"/>
    <property type="project" value="TreeGrafter"/>
</dbReference>
<evidence type="ECO:0000256" key="7">
    <source>
        <dbReference type="SAM" id="MobiDB-lite"/>
    </source>
</evidence>
<dbReference type="Gene3D" id="3.40.50.300">
    <property type="entry name" value="P-loop containing nucleotide triphosphate hydrolases"/>
    <property type="match status" value="1"/>
</dbReference>
<keyword evidence="5" id="KW-0342">GTP-binding</keyword>
<evidence type="ECO:0000256" key="5">
    <source>
        <dbReference type="ARBA" id="ARBA00023134"/>
    </source>
</evidence>
<dbReference type="Pfam" id="PF01926">
    <property type="entry name" value="MMR_HSR1"/>
    <property type="match status" value="1"/>
</dbReference>
<feature type="region of interest" description="Disordered" evidence="7">
    <location>
        <begin position="447"/>
        <end position="472"/>
    </location>
</feature>
<reference evidence="9" key="2">
    <citation type="submission" date="2015-02" db="UniProtKB">
        <authorList>
            <consortium name="EnsemblMetazoa"/>
        </authorList>
    </citation>
    <scope>IDENTIFICATION</scope>
</reference>
<proteinExistence type="predicted"/>
<dbReference type="EnsemblMetazoa" id="SMAR008449-RA">
    <property type="protein sequence ID" value="SMAR008449-PA"/>
    <property type="gene ID" value="SMAR008449"/>
</dbReference>
<keyword evidence="10" id="KW-1185">Reference proteome</keyword>
<evidence type="ECO:0000256" key="4">
    <source>
        <dbReference type="ARBA" id="ARBA00022801"/>
    </source>
</evidence>
<evidence type="ECO:0000259" key="8">
    <source>
        <dbReference type="PROSITE" id="PS51721"/>
    </source>
</evidence>
<dbReference type="HOGENOM" id="CLU_011072_7_0_1"/>
<dbReference type="PhylomeDB" id="T1J4B8"/>
<evidence type="ECO:0000256" key="3">
    <source>
        <dbReference type="ARBA" id="ARBA00022741"/>
    </source>
</evidence>
<dbReference type="PRINTS" id="PR00326">
    <property type="entry name" value="GTP1OBG"/>
</dbReference>
<keyword evidence="4" id="KW-0378">Hydrolase</keyword>
<dbReference type="OMA" id="DMWRELW"/>
<evidence type="ECO:0000313" key="9">
    <source>
        <dbReference type="EnsemblMetazoa" id="SMAR008449-PA"/>
    </source>
</evidence>
<evidence type="ECO:0000256" key="6">
    <source>
        <dbReference type="ARBA" id="ARBA00040145"/>
    </source>
</evidence>
<dbReference type="STRING" id="126957.T1J4B8"/>
<evidence type="ECO:0000256" key="1">
    <source>
        <dbReference type="ARBA" id="ARBA00004496"/>
    </source>
</evidence>
<evidence type="ECO:0000256" key="2">
    <source>
        <dbReference type="ARBA" id="ARBA00022490"/>
    </source>
</evidence>
<dbReference type="GO" id="GO:0003924">
    <property type="term" value="F:GTPase activity"/>
    <property type="evidence" value="ECO:0007669"/>
    <property type="project" value="InterPro"/>
</dbReference>
<feature type="region of interest" description="Disordered" evidence="7">
    <location>
        <begin position="1"/>
        <end position="30"/>
    </location>
</feature>
<dbReference type="EMBL" id="JH431842">
    <property type="status" value="NOT_ANNOTATED_CDS"/>
    <property type="molecule type" value="Genomic_DNA"/>
</dbReference>
<dbReference type="InterPro" id="IPR006073">
    <property type="entry name" value="GTP-bd"/>
</dbReference>
<dbReference type="InterPro" id="IPR043358">
    <property type="entry name" value="GNL1-like"/>
</dbReference>
<dbReference type="eggNOG" id="KOG1424">
    <property type="taxonomic scope" value="Eukaryota"/>
</dbReference>
<keyword evidence="3" id="KW-0547">Nucleotide-binding</keyword>
<reference evidence="10" key="1">
    <citation type="submission" date="2011-05" db="EMBL/GenBank/DDBJ databases">
        <authorList>
            <person name="Richards S.R."/>
            <person name="Qu J."/>
            <person name="Jiang H."/>
            <person name="Jhangiani S.N."/>
            <person name="Agravi P."/>
            <person name="Goodspeed R."/>
            <person name="Gross S."/>
            <person name="Mandapat C."/>
            <person name="Jackson L."/>
            <person name="Mathew T."/>
            <person name="Pu L."/>
            <person name="Thornton R."/>
            <person name="Saada N."/>
            <person name="Wilczek-Boney K.B."/>
            <person name="Lee S."/>
            <person name="Kovar C."/>
            <person name="Wu Y."/>
            <person name="Scherer S.E."/>
            <person name="Worley K.C."/>
            <person name="Muzny D.M."/>
            <person name="Gibbs R."/>
        </authorList>
    </citation>
    <scope>NUCLEOTIDE SEQUENCE</scope>
    <source>
        <strain evidence="10">Brora</strain>
    </source>
</reference>
<dbReference type="CDD" id="cd01857">
    <property type="entry name" value="HSR1_MMR1"/>
    <property type="match status" value="1"/>
</dbReference>
<dbReference type="InterPro" id="IPR030378">
    <property type="entry name" value="G_CP_dom"/>
</dbReference>
<accession>T1J4B8</accession>
<feature type="domain" description="CP-type G" evidence="8">
    <location>
        <begin position="150"/>
        <end position="319"/>
    </location>
</feature>
<keyword evidence="2" id="KW-0963">Cytoplasm</keyword>
<feature type="compositionally biased region" description="Basic residues" evidence="7">
    <location>
        <begin position="463"/>
        <end position="472"/>
    </location>
</feature>
<dbReference type="AlphaFoldDB" id="T1J4B8"/>
<dbReference type="SUPFAM" id="SSF52540">
    <property type="entry name" value="P-loop containing nucleoside triphosphate hydrolases"/>
    <property type="match status" value="1"/>
</dbReference>
<dbReference type="Proteomes" id="UP000014500">
    <property type="component" value="Unassembled WGS sequence"/>
</dbReference>
<dbReference type="PROSITE" id="PS51721">
    <property type="entry name" value="G_CP"/>
    <property type="match status" value="1"/>
</dbReference>
<sequence>MSSASKNGINLGKSLVRDKKTREKQRRLKNKELAIVAPTGEPIPTPNSITENKQLDEFLCTAQAATKEFEERDDVIFVLPAYGYVGENALASKTESLPIPRKPKWSKEMSAKEYNQLEYSTFMDWRRDLADLQEQADIVLTPFEKNFELWCQLWHVVDRSDIVIQIVDARDPLLYFSTDLEKYLQEVDPSKRSTVLINKSDLLTETQRQTWADYFEQQGIKCAFFSALLQLEGQEDGDGLMLGRKQLIDNLKEYYKPETTTLTLGFIGYPNVGKSSVVNALLGTKRVSTSVTPGKTKHFQTFFIEPEVCVCDCPGLVMPSIVNSKSDLVLGGTLSIDQLTDYVPSYHEYQYMLWKPLMDSVYSKVKKRLTRGYTTQRGLPDEARSSRYILKDYINGKLLYCHGPPDVNQDDYHIFPPPPESQETRSTSPDDLDSFFNQITLTAHIRSNKLVQNSQTDEGGAHKPWKKHYNRNKRTKLAKKFSHLDQ</sequence>
<dbReference type="PANTHER" id="PTHR45709:SF2">
    <property type="entry name" value="LARGE SUBUNIT GTPASE 1 HOMOLOG"/>
    <property type="match status" value="1"/>
</dbReference>